<evidence type="ECO:0000256" key="3">
    <source>
        <dbReference type="ARBA" id="ARBA00012417"/>
    </source>
</evidence>
<dbReference type="SMART" id="SM00481">
    <property type="entry name" value="POLIIIAc"/>
    <property type="match status" value="1"/>
</dbReference>
<dbReference type="InterPro" id="IPR004805">
    <property type="entry name" value="DnaE2/DnaE/PolC"/>
</dbReference>
<dbReference type="AlphaFoldDB" id="A0A6J6HA40"/>
<keyword evidence="6" id="KW-0808">Transferase</keyword>
<dbReference type="GO" id="GO:0008408">
    <property type="term" value="F:3'-5' exonuclease activity"/>
    <property type="evidence" value="ECO:0007669"/>
    <property type="project" value="InterPro"/>
</dbReference>
<dbReference type="InterPro" id="IPR003141">
    <property type="entry name" value="Pol/His_phosphatase_N"/>
</dbReference>
<dbReference type="Gene3D" id="3.20.20.140">
    <property type="entry name" value="Metal-dependent hydrolases"/>
    <property type="match status" value="1"/>
</dbReference>
<accession>A0A6J6HA40</accession>
<dbReference type="PANTHER" id="PTHR32294">
    <property type="entry name" value="DNA POLYMERASE III SUBUNIT ALPHA"/>
    <property type="match status" value="1"/>
</dbReference>
<evidence type="ECO:0000256" key="5">
    <source>
        <dbReference type="ARBA" id="ARBA00022490"/>
    </source>
</evidence>
<dbReference type="Pfam" id="PF07733">
    <property type="entry name" value="DNA_pol3_alpha"/>
    <property type="match status" value="1"/>
</dbReference>
<dbReference type="InterPro" id="IPR004365">
    <property type="entry name" value="NA-bd_OB_tRNA"/>
</dbReference>
<comment type="catalytic activity">
    <reaction evidence="12">
        <text>DNA(n) + a 2'-deoxyribonucleoside 5'-triphosphate = DNA(n+1) + diphosphate</text>
        <dbReference type="Rhea" id="RHEA:22508"/>
        <dbReference type="Rhea" id="RHEA-COMP:17339"/>
        <dbReference type="Rhea" id="RHEA-COMP:17340"/>
        <dbReference type="ChEBI" id="CHEBI:33019"/>
        <dbReference type="ChEBI" id="CHEBI:61560"/>
        <dbReference type="ChEBI" id="CHEBI:173112"/>
        <dbReference type="EC" id="2.7.7.7"/>
    </reaction>
</comment>
<sequence length="1116" mass="120409">MERNPGHKSSPTPTDTKRARAVGARPYAELHCHSNFSFLDGACSPEALAREAARLDLEALALTDHNGFYGIVRFAEAAREVGIPTIFGAEITLGRTRVPTGDPDPGVDAGESHLVVLARNPRGYALLARALSEAQLRGQKGAPRASLDQLAAVAGSAAPAADRGHWAVLTGCRKGAVPAALEREGPSAAANELARLVDAFGRDNLSVELWDHGHPLDSVRNDALAALAVRAGVEPVATTNAHYATPADRPLATALAAVRSRRSLDELDGWLPAGAGAHLRSGFEQARRFARYPGVVERAAEIGRASAFDLALVAPELPPYPCPDGLDEMAYLRRLTEQGAERRYGPRHAEHTPGAWAQIDHELTVIEKLNFPGYFLIVWDLVEFCRRQDIYCQGRGSAANSAVCFALGVTKADAVALGLLFERFLSSERDGPPDIDVDIESGRREEVIQYAYERYGRHYAAQVANVITYRARSAVRDMAGALGYAQGQADAWAKQVDRWGSIRAQIDETEASVTPTPIGDRIPDAVIRLASQVEHAPRHLGIHSGGMVLCDRPIIEVCPVEWARREGRTVLQWDKEDCAASGLVKFDLLGLGMLTALHNTVDAVEQAHGFRMDLAELPQDDAVYDMLCVADSIGVFQVESRAQMATLPRLKPRHFYDLVVEVALIRPGPIQGGSVHPYIRRRNGKEEVTYLHPLLEPALAKTLGIPLFQEQLMQMAIDVAGFSAGEADQLRQAMGSKRSAERMERLRLRFYAGMAERGIEGEVADNIYDKLAAFANFGFPESHSVSFAYLVYSSAYLKRYFPAAFCAGLLDAQPMGFYSPHTLVADARRHGVTVRTPDINASGAGATLEWLPGTPASTSDAPELLDAFPVAGAAVTQPALRLGLGSIRTVGPELADAIVAERVDSGAYESMEDLARRVSLKRQTLEALATAGVFAETTGSDGRPLDRRRALWVAGAVAQTGSDRLAGIVTGGEAPTLPGLSEQELATADLWATGVAPDRHPTLFVRGHLDGLGVLTAKALGAAEHGTRVLVGGVVTHRQRPSTAAGITFLNLEDETGLINVICSKGLWQRYRKVARSAPALLVRGRLERVEGVTNVVADKLELLPMAVPSRSRDFR</sequence>
<dbReference type="InterPro" id="IPR016195">
    <property type="entry name" value="Pol/histidinol_Pase-like"/>
</dbReference>
<dbReference type="InterPro" id="IPR011708">
    <property type="entry name" value="DNA_pol3_alpha_NTPase_dom"/>
</dbReference>
<reference evidence="14" key="1">
    <citation type="submission" date="2020-05" db="EMBL/GenBank/DDBJ databases">
        <authorList>
            <person name="Chiriac C."/>
            <person name="Salcher M."/>
            <person name="Ghai R."/>
            <person name="Kavagutti S V."/>
        </authorList>
    </citation>
    <scope>NUCLEOTIDE SEQUENCE</scope>
</reference>
<comment type="similarity">
    <text evidence="2">Belongs to the DNA polymerase type-C family. DnaE2 subfamily.</text>
</comment>
<dbReference type="Pfam" id="PF17657">
    <property type="entry name" value="DNA_pol3_finger"/>
    <property type="match status" value="1"/>
</dbReference>
<dbReference type="InterPro" id="IPR004013">
    <property type="entry name" value="PHP_dom"/>
</dbReference>
<dbReference type="EC" id="2.7.7.7" evidence="3"/>
<dbReference type="InterPro" id="IPR023073">
    <property type="entry name" value="DnaE2"/>
</dbReference>
<evidence type="ECO:0000256" key="7">
    <source>
        <dbReference type="ARBA" id="ARBA00022695"/>
    </source>
</evidence>
<evidence type="ECO:0000256" key="1">
    <source>
        <dbReference type="ARBA" id="ARBA00004496"/>
    </source>
</evidence>
<evidence type="ECO:0000256" key="9">
    <source>
        <dbReference type="ARBA" id="ARBA00022763"/>
    </source>
</evidence>
<keyword evidence="9" id="KW-0227">DNA damage</keyword>
<evidence type="ECO:0000313" key="14">
    <source>
        <dbReference type="EMBL" id="CAB4608699.1"/>
    </source>
</evidence>
<evidence type="ECO:0000256" key="4">
    <source>
        <dbReference type="ARBA" id="ARBA00017273"/>
    </source>
</evidence>
<dbReference type="GO" id="GO:0003887">
    <property type="term" value="F:DNA-directed DNA polymerase activity"/>
    <property type="evidence" value="ECO:0007669"/>
    <property type="project" value="UniProtKB-KW"/>
</dbReference>
<evidence type="ECO:0000259" key="13">
    <source>
        <dbReference type="SMART" id="SM00481"/>
    </source>
</evidence>
<evidence type="ECO:0000256" key="8">
    <source>
        <dbReference type="ARBA" id="ARBA00022705"/>
    </source>
</evidence>
<dbReference type="CDD" id="cd04485">
    <property type="entry name" value="DnaE_OBF"/>
    <property type="match status" value="1"/>
</dbReference>
<feature type="domain" description="Polymerase/histidinol phosphatase N-terminal" evidence="13">
    <location>
        <begin position="28"/>
        <end position="95"/>
    </location>
</feature>
<evidence type="ECO:0000256" key="11">
    <source>
        <dbReference type="ARBA" id="ARBA00023204"/>
    </source>
</evidence>
<keyword evidence="5" id="KW-0963">Cytoplasm</keyword>
<keyword evidence="10" id="KW-0239">DNA-directed DNA polymerase</keyword>
<evidence type="ECO:0000256" key="2">
    <source>
        <dbReference type="ARBA" id="ARBA00007391"/>
    </source>
</evidence>
<dbReference type="GO" id="GO:0005737">
    <property type="term" value="C:cytoplasm"/>
    <property type="evidence" value="ECO:0007669"/>
    <property type="project" value="UniProtKB-SubCell"/>
</dbReference>
<keyword evidence="8" id="KW-0235">DNA replication</keyword>
<keyword evidence="7" id="KW-0548">Nucleotidyltransferase</keyword>
<evidence type="ECO:0000256" key="6">
    <source>
        <dbReference type="ARBA" id="ARBA00022679"/>
    </source>
</evidence>
<dbReference type="EMBL" id="CAEZUP010000033">
    <property type="protein sequence ID" value="CAB4608699.1"/>
    <property type="molecule type" value="Genomic_DNA"/>
</dbReference>
<proteinExistence type="inferred from homology"/>
<dbReference type="Gene3D" id="1.10.150.870">
    <property type="match status" value="1"/>
</dbReference>
<dbReference type="GO" id="GO:0003676">
    <property type="term" value="F:nucleic acid binding"/>
    <property type="evidence" value="ECO:0007669"/>
    <property type="project" value="InterPro"/>
</dbReference>
<dbReference type="InterPro" id="IPR040982">
    <property type="entry name" value="DNA_pol3_finger"/>
</dbReference>
<dbReference type="Pfam" id="PF01336">
    <property type="entry name" value="tRNA_anti-codon"/>
    <property type="match status" value="1"/>
</dbReference>
<name>A0A6J6HA40_9ZZZZ</name>
<comment type="subcellular location">
    <subcellularLocation>
        <location evidence="1">Cytoplasm</location>
    </subcellularLocation>
</comment>
<dbReference type="HAMAP" id="MF_01902">
    <property type="entry name" value="DNApol_error_prone"/>
    <property type="match status" value="1"/>
</dbReference>
<dbReference type="GO" id="GO:0006260">
    <property type="term" value="P:DNA replication"/>
    <property type="evidence" value="ECO:0007669"/>
    <property type="project" value="UniProtKB-KW"/>
</dbReference>
<keyword evidence="11" id="KW-0234">DNA repair</keyword>
<dbReference type="SUPFAM" id="SSF89550">
    <property type="entry name" value="PHP domain-like"/>
    <property type="match status" value="1"/>
</dbReference>
<dbReference type="PANTHER" id="PTHR32294:SF4">
    <property type="entry name" value="ERROR-PRONE DNA POLYMERASE"/>
    <property type="match status" value="1"/>
</dbReference>
<evidence type="ECO:0000256" key="12">
    <source>
        <dbReference type="ARBA" id="ARBA00049244"/>
    </source>
</evidence>
<dbReference type="GO" id="GO:0006281">
    <property type="term" value="P:DNA repair"/>
    <property type="evidence" value="ECO:0007669"/>
    <property type="project" value="UniProtKB-KW"/>
</dbReference>
<dbReference type="Pfam" id="PF14579">
    <property type="entry name" value="HHH_6"/>
    <property type="match status" value="1"/>
</dbReference>
<gene>
    <name evidence="14" type="ORF">UFOPK1835_00936</name>
</gene>
<dbReference type="InterPro" id="IPR029460">
    <property type="entry name" value="DNAPol_HHH"/>
</dbReference>
<protein>
    <recommendedName>
        <fullName evidence="4">Error-prone DNA polymerase</fullName>
        <ecNumber evidence="3">2.7.7.7</ecNumber>
    </recommendedName>
</protein>
<dbReference type="NCBIfam" id="TIGR00594">
    <property type="entry name" value="polc"/>
    <property type="match status" value="1"/>
</dbReference>
<evidence type="ECO:0000256" key="10">
    <source>
        <dbReference type="ARBA" id="ARBA00022932"/>
    </source>
</evidence>
<dbReference type="Pfam" id="PF02811">
    <property type="entry name" value="PHP"/>
    <property type="match status" value="1"/>
</dbReference>
<dbReference type="NCBIfam" id="NF004225">
    <property type="entry name" value="PRK05672.1"/>
    <property type="match status" value="1"/>
</dbReference>
<organism evidence="14">
    <name type="scientific">freshwater metagenome</name>
    <dbReference type="NCBI Taxonomy" id="449393"/>
    <lineage>
        <taxon>unclassified sequences</taxon>
        <taxon>metagenomes</taxon>
        <taxon>ecological metagenomes</taxon>
    </lineage>
</organism>